<dbReference type="GO" id="GO:0005524">
    <property type="term" value="F:ATP binding"/>
    <property type="evidence" value="ECO:0007669"/>
    <property type="project" value="UniProtKB-KW"/>
</dbReference>
<protein>
    <submittedName>
        <fullName evidence="5">ATPase AAA-type core domain-containing protein</fullName>
    </submittedName>
</protein>
<organism evidence="4 5">
    <name type="scientific">Echinococcus canadensis</name>
    <dbReference type="NCBI Taxonomy" id="519352"/>
    <lineage>
        <taxon>Eukaryota</taxon>
        <taxon>Metazoa</taxon>
        <taxon>Spiralia</taxon>
        <taxon>Lophotrochozoa</taxon>
        <taxon>Platyhelminthes</taxon>
        <taxon>Cestoda</taxon>
        <taxon>Eucestoda</taxon>
        <taxon>Cyclophyllidea</taxon>
        <taxon>Taeniidae</taxon>
        <taxon>Echinococcus</taxon>
        <taxon>Echinococcus canadensis group</taxon>
    </lineage>
</organism>
<dbReference type="WBParaSite" id="maker-E.canG7_contigs_3346-snap-gene-0.28-mRNA-1">
    <property type="protein sequence ID" value="maker-E.canG7_contigs_3346-snap-gene-0.28-mRNA-1"/>
    <property type="gene ID" value="EcG7_04053"/>
</dbReference>
<dbReference type="InterPro" id="IPR052267">
    <property type="entry name" value="N-DRC_Component"/>
</dbReference>
<dbReference type="Gene3D" id="3.40.50.300">
    <property type="entry name" value="P-loop containing nucleotide triphosphate hydrolases"/>
    <property type="match status" value="1"/>
</dbReference>
<reference evidence="5" key="1">
    <citation type="submission" date="2022-11" db="UniProtKB">
        <authorList>
            <consortium name="WormBaseParasite"/>
        </authorList>
    </citation>
    <scope>IDENTIFICATION</scope>
</reference>
<dbReference type="InterPro" id="IPR027417">
    <property type="entry name" value="P-loop_NTPase"/>
</dbReference>
<evidence type="ECO:0000313" key="4">
    <source>
        <dbReference type="Proteomes" id="UP000887562"/>
    </source>
</evidence>
<dbReference type="Gene3D" id="1.20.5.190">
    <property type="match status" value="1"/>
</dbReference>
<evidence type="ECO:0000256" key="1">
    <source>
        <dbReference type="ARBA" id="ARBA00022741"/>
    </source>
</evidence>
<keyword evidence="4" id="KW-1185">Reference proteome</keyword>
<dbReference type="AlphaFoldDB" id="A0A915EVY4"/>
<feature type="domain" description="ATPase AAA-type core" evidence="3">
    <location>
        <begin position="558"/>
        <end position="672"/>
    </location>
</feature>
<keyword evidence="2" id="KW-0067">ATP-binding</keyword>
<evidence type="ECO:0000259" key="3">
    <source>
        <dbReference type="Pfam" id="PF00004"/>
    </source>
</evidence>
<dbReference type="PANTHER" id="PTHR14690:SF0">
    <property type="entry name" value="IQ MOTIF CONTAINING WITH AAA DOMAIN 1"/>
    <property type="match status" value="1"/>
</dbReference>
<dbReference type="SUPFAM" id="SSF52540">
    <property type="entry name" value="P-loop containing nucleoside triphosphate hydrolases"/>
    <property type="match status" value="1"/>
</dbReference>
<accession>A0A915EVY4</accession>
<dbReference type="InterPro" id="IPR000048">
    <property type="entry name" value="IQ_motif_EF-hand-BS"/>
</dbReference>
<proteinExistence type="predicted"/>
<dbReference type="Gene3D" id="1.10.8.60">
    <property type="match status" value="1"/>
</dbReference>
<dbReference type="PANTHER" id="PTHR14690">
    <property type="entry name" value="IQ MOTIF CONTAINING WITH AAA DOMAIN 1"/>
    <property type="match status" value="1"/>
</dbReference>
<dbReference type="GO" id="GO:0016887">
    <property type="term" value="F:ATP hydrolysis activity"/>
    <property type="evidence" value="ECO:0007669"/>
    <property type="project" value="InterPro"/>
</dbReference>
<dbReference type="PROSITE" id="PS50096">
    <property type="entry name" value="IQ"/>
    <property type="match status" value="1"/>
</dbReference>
<sequence>AYNFEWKSVQSCLEDILTVEPSERAKGIQDSRLAFITCAKLFIRYIQILRDIERCYDQIVHPQKRILLRKLLDSLIGRILELKEEMVKLDLSEYHYFDDILSEFKLAPTEIQVPIPKYFVVDAQNTIRDRHAFINSVRSQLGTTQVKEEEPMSVEEAVLIIQRHERARQGRLRAKYMREIRMQEEAEMDPESRMKDVLNPQDAAKVIQKHWRGYLARQYTKSTRQDEFIWLGMASSFLSFEPMNLHYNSVVSSITKMARKIESQRRVAQSMNQNEYEQALVKVKEKIRLTEGTDMQERMEEQIRQWFLECRDANDVFPDYPSVEEGGSQWLFKPKPPELLAQEEEERIAAERRRKEKELKDSGKKIQLEKKKEPEGWFMSPSTFIQDLTDGCKEYNENWRNRDESANTFQRHEEEIIKNDKRAQLELEIRANVDDLMRQELRNLKIAIDGQRQKRINKRKVKKPKAKRKKGGLKDLTKDRTLESVYEELVIEDIIKKPQNIHLDQYYGEYSYLGTTLKDSMIEPQPSLSDVKQLVTLYGILPLGSPDVHARASLTRSILLAGPSGTGKKTLVHAICTETGANLFDLTAENIMGKYTGKEATRLLVNMVFKAARLLQPSVIMVDQCEKMFGKRILKIDKTDPKRLRRELPRAVRTIKQGDRILLVGCTHAPFDAKVKPFCKLYDRIILLPRPDYASRYLIWKVVIVKNGGVLTDALDISSLAKVSDGYTMGMMDRACKEVLTERRLALLDKVPLVASELIAPLSRMDPVFLEEEEAYKKWYRKTPLGKKKMRAIEEAGVAQKKAIKPKPK</sequence>
<dbReference type="FunFam" id="1.10.8.60:FF:000064">
    <property type="entry name" value="IQ motif containing with AAA domain 1"/>
    <property type="match status" value="1"/>
</dbReference>
<dbReference type="InterPro" id="IPR003959">
    <property type="entry name" value="ATPase_AAA_core"/>
</dbReference>
<dbReference type="SMART" id="SM00015">
    <property type="entry name" value="IQ"/>
    <property type="match status" value="2"/>
</dbReference>
<dbReference type="Pfam" id="PF00612">
    <property type="entry name" value="IQ"/>
    <property type="match status" value="1"/>
</dbReference>
<evidence type="ECO:0000256" key="2">
    <source>
        <dbReference type="ARBA" id="ARBA00022840"/>
    </source>
</evidence>
<name>A0A915EVY4_9CEST</name>
<keyword evidence="1" id="KW-0547">Nucleotide-binding</keyword>
<dbReference type="Proteomes" id="UP000887562">
    <property type="component" value="Unplaced"/>
</dbReference>
<dbReference type="Pfam" id="PF00004">
    <property type="entry name" value="AAA"/>
    <property type="match status" value="1"/>
</dbReference>
<evidence type="ECO:0000313" key="5">
    <source>
        <dbReference type="WBParaSite" id="maker-E.canG7_contigs_3346-snap-gene-0.28-mRNA-1"/>
    </source>
</evidence>